<comment type="caution">
    <text evidence="1">The sequence shown here is derived from an EMBL/GenBank/DDBJ whole genome shotgun (WGS) entry which is preliminary data.</text>
</comment>
<evidence type="ECO:0000313" key="2">
    <source>
        <dbReference type="Proteomes" id="UP000805193"/>
    </source>
</evidence>
<keyword evidence="2" id="KW-1185">Reference proteome</keyword>
<sequence length="726" mass="83247">MRPHLYNTTGSPSKPYNNKRRLPSQHHSFLERRNGDANLHHLVRRHIKQVSPRSNGRFSDRPFYLLEPRHSWNPLRGPESLPRTLQMRLHHRTPELPTTLRPASQPPVTPSTPISTAPPSQPPPHAPAPTTTRWLGRGREREIAKAISFLVIQWNCRSIKTNRTPLHQWLLTLDLQPQILLLQETRHPANIPGYRVVHANPNGSPLVSTYIRRDLQYEPLDIPSSLEHNLVACAYYPSPQHKPICFLNFYNPPKEHRLLKALFDFTAELTSTYEVLLGGDFNAPNVIWGYRSTLRPGRILDSYISQHHFTLLNIPNVPTREGTGRQQSTSPDLTLFQGRIESTWTHTQERLLSDHFILSITLNIFSRPRKVSLKHTNWNTFRSILASTKRQSESYETWIHAIKQAQTQATKPENTTAPSPQPDPYLTRLWKRRKRILRHINQQPLNHQLRERLDDVNKEIITHCDVLDISNWNKVCNEINGSLHQKSSWNLLRSLLGPHSPPIPTLAKYLTLQGSRQLTQTLEDLYIPAPLSSNYPSYTGPENSELDRSFTLVELNWAFTQNVKKSAPGEDAITYTLLRNLPEEDKEQLLAHINTHWSEGTLPQEWKSSIITMIPKQGKTPSLTNLRPISLTSCVGKTMERMVLDRFQDHLETISFFPHTQIGFRSHNGSHFALPYRQMAKSSTKPAPKAFGTFGSGRMLEPVYDRSAAAYTRDFSTLAVCRASSH</sequence>
<dbReference type="EMBL" id="JABSTQ010010171">
    <property type="protein sequence ID" value="KAG0422881.1"/>
    <property type="molecule type" value="Genomic_DNA"/>
</dbReference>
<organism evidence="1 2">
    <name type="scientific">Ixodes persulcatus</name>
    <name type="common">Taiga tick</name>
    <dbReference type="NCBI Taxonomy" id="34615"/>
    <lineage>
        <taxon>Eukaryota</taxon>
        <taxon>Metazoa</taxon>
        <taxon>Ecdysozoa</taxon>
        <taxon>Arthropoda</taxon>
        <taxon>Chelicerata</taxon>
        <taxon>Arachnida</taxon>
        <taxon>Acari</taxon>
        <taxon>Parasitiformes</taxon>
        <taxon>Ixodida</taxon>
        <taxon>Ixodoidea</taxon>
        <taxon>Ixodidae</taxon>
        <taxon>Ixodinae</taxon>
        <taxon>Ixodes</taxon>
    </lineage>
</organism>
<name>A0AC60PQW7_IXOPE</name>
<protein>
    <submittedName>
        <fullName evidence="1">Uncharacterized protein</fullName>
    </submittedName>
</protein>
<accession>A0AC60PQW7</accession>
<gene>
    <name evidence="1" type="ORF">HPB47_001329</name>
</gene>
<dbReference type="Proteomes" id="UP000805193">
    <property type="component" value="Unassembled WGS sequence"/>
</dbReference>
<evidence type="ECO:0000313" key="1">
    <source>
        <dbReference type="EMBL" id="KAG0422881.1"/>
    </source>
</evidence>
<proteinExistence type="predicted"/>
<reference evidence="1 2" key="1">
    <citation type="journal article" date="2020" name="Cell">
        <title>Large-Scale Comparative Analyses of Tick Genomes Elucidate Their Genetic Diversity and Vector Capacities.</title>
        <authorList>
            <consortium name="Tick Genome and Microbiome Consortium (TIGMIC)"/>
            <person name="Jia N."/>
            <person name="Wang J."/>
            <person name="Shi W."/>
            <person name="Du L."/>
            <person name="Sun Y."/>
            <person name="Zhan W."/>
            <person name="Jiang J.F."/>
            <person name="Wang Q."/>
            <person name="Zhang B."/>
            <person name="Ji P."/>
            <person name="Bell-Sakyi L."/>
            <person name="Cui X.M."/>
            <person name="Yuan T.T."/>
            <person name="Jiang B.G."/>
            <person name="Yang W.F."/>
            <person name="Lam T.T."/>
            <person name="Chang Q.C."/>
            <person name="Ding S.J."/>
            <person name="Wang X.J."/>
            <person name="Zhu J.G."/>
            <person name="Ruan X.D."/>
            <person name="Zhao L."/>
            <person name="Wei J.T."/>
            <person name="Ye R.Z."/>
            <person name="Que T.C."/>
            <person name="Du C.H."/>
            <person name="Zhou Y.H."/>
            <person name="Cheng J.X."/>
            <person name="Dai P.F."/>
            <person name="Guo W.B."/>
            <person name="Han X.H."/>
            <person name="Huang E.J."/>
            <person name="Li L.F."/>
            <person name="Wei W."/>
            <person name="Gao Y.C."/>
            <person name="Liu J.Z."/>
            <person name="Shao H.Z."/>
            <person name="Wang X."/>
            <person name="Wang C.C."/>
            <person name="Yang T.C."/>
            <person name="Huo Q.B."/>
            <person name="Li W."/>
            <person name="Chen H.Y."/>
            <person name="Chen S.E."/>
            <person name="Zhou L.G."/>
            <person name="Ni X.B."/>
            <person name="Tian J.H."/>
            <person name="Sheng Y."/>
            <person name="Liu T."/>
            <person name="Pan Y.S."/>
            <person name="Xia L.Y."/>
            <person name="Li J."/>
            <person name="Zhao F."/>
            <person name="Cao W.C."/>
        </authorList>
    </citation>
    <scope>NUCLEOTIDE SEQUENCE [LARGE SCALE GENOMIC DNA]</scope>
    <source>
        <strain evidence="1">Iper-2018</strain>
    </source>
</reference>